<organism evidence="1 2">
    <name type="scientific">Fodinibius salipaludis</name>
    <dbReference type="NCBI Taxonomy" id="2032627"/>
    <lineage>
        <taxon>Bacteria</taxon>
        <taxon>Pseudomonadati</taxon>
        <taxon>Balneolota</taxon>
        <taxon>Balneolia</taxon>
        <taxon>Balneolales</taxon>
        <taxon>Balneolaceae</taxon>
        <taxon>Fodinibius</taxon>
    </lineage>
</organism>
<gene>
    <name evidence="1" type="ORF">CK503_03025</name>
</gene>
<name>A0A2A2GBV4_9BACT</name>
<dbReference type="EMBL" id="NSKE01000002">
    <property type="protein sequence ID" value="PAU95186.1"/>
    <property type="molecule type" value="Genomic_DNA"/>
</dbReference>
<keyword evidence="2" id="KW-1185">Reference proteome</keyword>
<reference evidence="1 2" key="1">
    <citation type="submission" date="2017-08" db="EMBL/GenBank/DDBJ databases">
        <title>Aliifodinibius alkalisoli sp. nov., isolated from saline alkaline soil.</title>
        <authorList>
            <person name="Liu D."/>
            <person name="Zhang G."/>
        </authorList>
    </citation>
    <scope>NUCLEOTIDE SEQUENCE [LARGE SCALE GENOMIC DNA]</scope>
    <source>
        <strain evidence="1 2">WN023</strain>
    </source>
</reference>
<dbReference type="OrthoDB" id="9778153at2"/>
<protein>
    <submittedName>
        <fullName evidence="1">Uncharacterized protein</fullName>
    </submittedName>
</protein>
<accession>A0A2A2GBV4</accession>
<dbReference type="Proteomes" id="UP000218831">
    <property type="component" value="Unassembled WGS sequence"/>
</dbReference>
<sequence length="326" mass="37352">MKASFKAFMREIVDYAGLFPPADLSLDTSLQKYNKYRKSKDAWMLSRYIIPAGRLGELKPYGKTLFAEADPFSFSILGKRTETVSDYKEHIKDIVAALEQFYADHGDRVKTDVLEIKLPREAVFANDDDLLADIYEETILNFKDVAEFPNDIFFEGIFDKNWEKEIGLILESMNRYNESSVSEDGIKAGFKLRCGGVEADMFPSIEQVAFTLQKVCEQNLALKCTAGLHHPIRHYDHSIKTKMHGFINVFGGAMLGYAHDFSTDQMAEVLKEEDTEHFSFTDSGFRWKDYEVSTEDIEELREVALISFGSCSFNEPREDLRKLELL</sequence>
<dbReference type="RefSeq" id="WP_095605312.1">
    <property type="nucleotide sequence ID" value="NZ_NSKE01000002.1"/>
</dbReference>
<comment type="caution">
    <text evidence="1">The sequence shown here is derived from an EMBL/GenBank/DDBJ whole genome shotgun (WGS) entry which is preliminary data.</text>
</comment>
<proteinExistence type="predicted"/>
<evidence type="ECO:0000313" key="1">
    <source>
        <dbReference type="EMBL" id="PAU95186.1"/>
    </source>
</evidence>
<evidence type="ECO:0000313" key="2">
    <source>
        <dbReference type="Proteomes" id="UP000218831"/>
    </source>
</evidence>
<dbReference type="AlphaFoldDB" id="A0A2A2GBV4"/>